<feature type="transmembrane region" description="Helical" evidence="6">
    <location>
        <begin position="392"/>
        <end position="410"/>
    </location>
</feature>
<feature type="transmembrane region" description="Helical" evidence="6">
    <location>
        <begin position="170"/>
        <end position="190"/>
    </location>
</feature>
<reference evidence="8" key="2">
    <citation type="submission" date="2021-04" db="EMBL/GenBank/DDBJ databases">
        <authorList>
            <person name="Gilroy R."/>
        </authorList>
    </citation>
    <scope>NUCLEOTIDE SEQUENCE</scope>
    <source>
        <strain evidence="8">ChiSxjej3B15-1167</strain>
    </source>
</reference>
<dbReference type="AlphaFoldDB" id="A0A9D1X5E0"/>
<dbReference type="PROSITE" id="PS50850">
    <property type="entry name" value="MFS"/>
    <property type="match status" value="1"/>
</dbReference>
<evidence type="ECO:0000259" key="7">
    <source>
        <dbReference type="PROSITE" id="PS50850"/>
    </source>
</evidence>
<evidence type="ECO:0000313" key="9">
    <source>
        <dbReference type="Proteomes" id="UP000886805"/>
    </source>
</evidence>
<feature type="transmembrane region" description="Helical" evidence="6">
    <location>
        <begin position="275"/>
        <end position="294"/>
    </location>
</feature>
<evidence type="ECO:0000256" key="1">
    <source>
        <dbReference type="ARBA" id="ARBA00004651"/>
    </source>
</evidence>
<feature type="transmembrane region" description="Helical" evidence="6">
    <location>
        <begin position="12"/>
        <end position="35"/>
    </location>
</feature>
<feature type="transmembrane region" description="Helical" evidence="6">
    <location>
        <begin position="82"/>
        <end position="101"/>
    </location>
</feature>
<dbReference type="PANTHER" id="PTHR11360:SF317">
    <property type="entry name" value="MAJOR FACILITATOR SUPERFAMILY (MFS) PROFILE DOMAIN-CONTAINING PROTEIN-RELATED"/>
    <property type="match status" value="1"/>
</dbReference>
<dbReference type="Gene3D" id="1.20.1250.20">
    <property type="entry name" value="MFS general substrate transporter like domains"/>
    <property type="match status" value="2"/>
</dbReference>
<protein>
    <submittedName>
        <fullName evidence="8">MFS transporter</fullName>
    </submittedName>
</protein>
<comment type="subcellular location">
    <subcellularLocation>
        <location evidence="1">Cell membrane</location>
        <topology evidence="1">Multi-pass membrane protein</topology>
    </subcellularLocation>
</comment>
<dbReference type="GO" id="GO:0005886">
    <property type="term" value="C:plasma membrane"/>
    <property type="evidence" value="ECO:0007669"/>
    <property type="project" value="UniProtKB-SubCell"/>
</dbReference>
<accession>A0A9D1X5E0</accession>
<proteinExistence type="predicted"/>
<keyword evidence="3 6" id="KW-0812">Transmembrane</keyword>
<dbReference type="InterPro" id="IPR050327">
    <property type="entry name" value="Proton-linked_MCT"/>
</dbReference>
<feature type="transmembrane region" description="Helical" evidence="6">
    <location>
        <begin position="301"/>
        <end position="318"/>
    </location>
</feature>
<dbReference type="Proteomes" id="UP000886805">
    <property type="component" value="Unassembled WGS sequence"/>
</dbReference>
<dbReference type="InterPro" id="IPR036259">
    <property type="entry name" value="MFS_trans_sf"/>
</dbReference>
<dbReference type="SUPFAM" id="SSF103473">
    <property type="entry name" value="MFS general substrate transporter"/>
    <property type="match status" value="1"/>
</dbReference>
<keyword evidence="5 6" id="KW-0472">Membrane</keyword>
<gene>
    <name evidence="8" type="ORF">H9849_07205</name>
</gene>
<evidence type="ECO:0000256" key="4">
    <source>
        <dbReference type="ARBA" id="ARBA00022989"/>
    </source>
</evidence>
<evidence type="ECO:0000256" key="3">
    <source>
        <dbReference type="ARBA" id="ARBA00022692"/>
    </source>
</evidence>
<evidence type="ECO:0000313" key="8">
    <source>
        <dbReference type="EMBL" id="HIX72796.1"/>
    </source>
</evidence>
<dbReference type="PANTHER" id="PTHR11360">
    <property type="entry name" value="MONOCARBOXYLATE TRANSPORTER"/>
    <property type="match status" value="1"/>
</dbReference>
<feature type="transmembrane region" description="Helical" evidence="6">
    <location>
        <begin position="137"/>
        <end position="158"/>
    </location>
</feature>
<dbReference type="Pfam" id="PF07690">
    <property type="entry name" value="MFS_1"/>
    <property type="match status" value="1"/>
</dbReference>
<evidence type="ECO:0000256" key="5">
    <source>
        <dbReference type="ARBA" id="ARBA00023136"/>
    </source>
</evidence>
<keyword evidence="4 6" id="KW-1133">Transmembrane helix</keyword>
<feature type="domain" description="Major facilitator superfamily (MFS) profile" evidence="7">
    <location>
        <begin position="15"/>
        <end position="415"/>
    </location>
</feature>
<dbReference type="GO" id="GO:0022857">
    <property type="term" value="F:transmembrane transporter activity"/>
    <property type="evidence" value="ECO:0007669"/>
    <property type="project" value="InterPro"/>
</dbReference>
<reference evidence="8" key="1">
    <citation type="journal article" date="2021" name="PeerJ">
        <title>Extensive microbial diversity within the chicken gut microbiome revealed by metagenomics and culture.</title>
        <authorList>
            <person name="Gilroy R."/>
            <person name="Ravi A."/>
            <person name="Getino M."/>
            <person name="Pursley I."/>
            <person name="Horton D.L."/>
            <person name="Alikhan N.F."/>
            <person name="Baker D."/>
            <person name="Gharbi K."/>
            <person name="Hall N."/>
            <person name="Watson M."/>
            <person name="Adriaenssens E.M."/>
            <person name="Foster-Nyarko E."/>
            <person name="Jarju S."/>
            <person name="Secka A."/>
            <person name="Antonio M."/>
            <person name="Oren A."/>
            <person name="Chaudhuri R.R."/>
            <person name="La Ragione R."/>
            <person name="Hildebrand F."/>
            <person name="Pallen M.J."/>
        </authorList>
    </citation>
    <scope>NUCLEOTIDE SEQUENCE</scope>
    <source>
        <strain evidence="8">ChiSxjej3B15-1167</strain>
    </source>
</reference>
<sequence>MAQQYEAFEKKRTLYFIIGLIAAFMVGLGYTWSVVQTPIVQAMGGESVTATVALCYTVTVLCSTMSPTILGGFTKHLNIRQMILLGGLLFGLGYLFCGHVHSLPLLFLTYGLGTGVGAGLIYPTLMGYSASVLPDKTGISSGLMSGIYGGAAIIWSPVLANMIESGGLSFAFNIIGILCLVILIAASLIIQPVPEGYVDYKKSQMAATKSASDSSAAAPKPSVPNLTRGQMVKTSMFYVAAVAFAFGLTSGMMVISQASQIIQSGYGLTATQAAVYVSLFSFMSMIGRIVWGAVTDHTDKYVTLCIICAIPVLTMGFLTVSPGMIPAVICMALTALCYGGFGGTITPITADLFGSKYITENYGVMYLMFGIAGLLGPRIAVTLNNNGDYSKAFMVGCVLAVISLIAAFLVRKKVKSSMK</sequence>
<organism evidence="8 9">
    <name type="scientific">Candidatus Anaerobutyricum stercoripullorum</name>
    <dbReference type="NCBI Taxonomy" id="2838456"/>
    <lineage>
        <taxon>Bacteria</taxon>
        <taxon>Bacillati</taxon>
        <taxon>Bacillota</taxon>
        <taxon>Clostridia</taxon>
        <taxon>Lachnospirales</taxon>
        <taxon>Lachnospiraceae</taxon>
        <taxon>Anaerobutyricum</taxon>
    </lineage>
</organism>
<feature type="transmembrane region" description="Helical" evidence="6">
    <location>
        <begin position="107"/>
        <end position="125"/>
    </location>
</feature>
<dbReference type="InterPro" id="IPR011701">
    <property type="entry name" value="MFS"/>
</dbReference>
<dbReference type="InterPro" id="IPR020846">
    <property type="entry name" value="MFS_dom"/>
</dbReference>
<keyword evidence="2" id="KW-0813">Transport</keyword>
<feature type="transmembrane region" description="Helical" evidence="6">
    <location>
        <begin position="324"/>
        <end position="350"/>
    </location>
</feature>
<dbReference type="EMBL" id="DXEQ01000215">
    <property type="protein sequence ID" value="HIX72796.1"/>
    <property type="molecule type" value="Genomic_DNA"/>
</dbReference>
<name>A0A9D1X5E0_9FIRM</name>
<evidence type="ECO:0000256" key="6">
    <source>
        <dbReference type="SAM" id="Phobius"/>
    </source>
</evidence>
<feature type="transmembrane region" description="Helical" evidence="6">
    <location>
        <begin position="47"/>
        <end position="70"/>
    </location>
</feature>
<feature type="transmembrane region" description="Helical" evidence="6">
    <location>
        <begin position="362"/>
        <end position="380"/>
    </location>
</feature>
<comment type="caution">
    <text evidence="8">The sequence shown here is derived from an EMBL/GenBank/DDBJ whole genome shotgun (WGS) entry which is preliminary data.</text>
</comment>
<feature type="transmembrane region" description="Helical" evidence="6">
    <location>
        <begin position="236"/>
        <end position="255"/>
    </location>
</feature>
<evidence type="ECO:0000256" key="2">
    <source>
        <dbReference type="ARBA" id="ARBA00022448"/>
    </source>
</evidence>